<accession>B0N4Y2</accession>
<dbReference type="Proteomes" id="UP000005798">
    <property type="component" value="Unassembled WGS sequence"/>
</dbReference>
<dbReference type="PROSITE" id="PS51257">
    <property type="entry name" value="PROKAR_LIPOPROTEIN"/>
    <property type="match status" value="1"/>
</dbReference>
<name>B0N4Y2_9FIRM</name>
<gene>
    <name evidence="1" type="ORF">CLORAM_01688</name>
</gene>
<sequence>MVMKTKYVLVLMAMMFVISGCREEVTKEVGDTTINIAELNGKREIDKNDKIFANNDQGKHDLLMLMANSVDHYNLISGTMLSTLSYQGQKSESKYIFQVNVPEYQSYIYLVPSKNEESQVTFRDSERMYFFVGDLVSLNNNLDELINKQMMTVEDVSKDDSLFKYKDLTLEERVENMDISRVANDLFGDVAPYLLPEDIALRQIGTAYNNYEIKGEEKYLNRDTYRVEGKINDSLYNSDSTFSMLVDKQTGIVLKYTRTTKDSLVEMKMEGISIDEMNEENMYAKYLSQK</sequence>
<keyword evidence="2" id="KW-1185">Reference proteome</keyword>
<organism evidence="1 2">
    <name type="scientific">Thomasclavelia ramosa DSM 1402</name>
    <dbReference type="NCBI Taxonomy" id="445974"/>
    <lineage>
        <taxon>Bacteria</taxon>
        <taxon>Bacillati</taxon>
        <taxon>Bacillota</taxon>
        <taxon>Erysipelotrichia</taxon>
        <taxon>Erysipelotrichales</taxon>
        <taxon>Coprobacillaceae</taxon>
        <taxon>Thomasclavelia</taxon>
    </lineage>
</organism>
<evidence type="ECO:0000313" key="1">
    <source>
        <dbReference type="EMBL" id="EDS18734.1"/>
    </source>
</evidence>
<dbReference type="AlphaFoldDB" id="B0N4Y2"/>
<comment type="caution">
    <text evidence="1">The sequence shown here is derived from an EMBL/GenBank/DDBJ whole genome shotgun (WGS) entry which is preliminary data.</text>
</comment>
<reference evidence="1" key="2">
    <citation type="submission" date="2014-06" db="EMBL/GenBank/DDBJ databases">
        <title>Draft genome sequence of Clostridium ramosum(DSM 1402).</title>
        <authorList>
            <person name="Sudarsanam P."/>
            <person name="Ley R."/>
            <person name="Guruge J."/>
            <person name="Turnbaugh P.J."/>
            <person name="Mahowald M."/>
            <person name="Liep D."/>
            <person name="Gordon J."/>
        </authorList>
    </citation>
    <scope>NUCLEOTIDE SEQUENCE</scope>
    <source>
        <strain evidence="1">DSM 1402</strain>
    </source>
</reference>
<evidence type="ECO:0008006" key="3">
    <source>
        <dbReference type="Google" id="ProtNLM"/>
    </source>
</evidence>
<dbReference type="HOGENOM" id="CLU_965441_0_0_9"/>
<dbReference type="EMBL" id="ABFX02000005">
    <property type="protein sequence ID" value="EDS18734.1"/>
    <property type="molecule type" value="Genomic_DNA"/>
</dbReference>
<proteinExistence type="predicted"/>
<reference evidence="1" key="1">
    <citation type="submission" date="2007-11" db="EMBL/GenBank/DDBJ databases">
        <authorList>
            <person name="Fulton L."/>
            <person name="Clifton S."/>
            <person name="Fulton B."/>
            <person name="Xu J."/>
            <person name="Minx P."/>
            <person name="Pepin K.H."/>
            <person name="Johnson M."/>
            <person name="Thiruvilangam P."/>
            <person name="Bhonagiri V."/>
            <person name="Nash W.E."/>
            <person name="Mardis E.R."/>
            <person name="Wilson R.K."/>
        </authorList>
    </citation>
    <scope>NUCLEOTIDE SEQUENCE [LARGE SCALE GENOMIC DNA]</scope>
    <source>
        <strain evidence="1">DSM 1402</strain>
    </source>
</reference>
<evidence type="ECO:0000313" key="2">
    <source>
        <dbReference type="Proteomes" id="UP000005798"/>
    </source>
</evidence>
<protein>
    <recommendedName>
        <fullName evidence="3">Lipoprotein</fullName>
    </recommendedName>
</protein>